<dbReference type="Pfam" id="PF15902">
    <property type="entry name" value="Sortilin-Vps10"/>
    <property type="match status" value="1"/>
</dbReference>
<dbReference type="InterPro" id="IPR031778">
    <property type="entry name" value="Sortilin_N"/>
</dbReference>
<sequence length="901" mass="100220">MVIPFTRSALSLLLLAILVASDVSGQSGPGNVLDWVHYREIGPTRPGGRVVAFAVSSQDPYVFYVGAGPGGLWKTVNNGTTFESIFDNEQTSSIGHVVVAPTDDNIVYIGTGEGNLRNSAYYGDGVYRTNDGGVSWSNVGLRKSGQIGRLVVHPKNPDVVYVAAQGQYYTDNSERGVYKTTSGGQTWEKSLGIVVEGVDVGATDIVMDPRDPDVLYASTYQRIRRPWGFSGSGPGSGIHKTTDGGATWTKLSNGLPGGLIGKIGLTIYPGSPDVLYAVIENDNSEGVSYEDRWSEVQAGKPGAVEPIGSVVYRTDDGGQSWRQTTESTVGERNNYYGQIVVDPGDDNTVYVMDSMVHKSTDGGRSWSRAFEYGGDNHVLWIDPENRDHMLLGYDYGFAMSFDSGANWLHLDNVSMAQIYAIGVDMEYPYNVYGGLQDFGSWKGPSTKKGRFPIRFEDWEHVLGGDGFYNQVDPTNGRWLYTESQFGGLSRNDQKTGVRRRIAYRGNNNLRFNWNAPLLISPHNPDVIYHGANILLKSPFRGERWEEASPDLTKNDVSKFGGREVSEYGTLTTIDESPVEQGVLWAGTDDGNVQVSRDDGDNWTLLNDNIPDNPEYWVSRIIGSHHAAGTAYVTFTGRHMTDYRPFVYKTTDYGETWLSITGDLPDESINVIREDHKNPNLLFVGTDRTVHVSLDGGRSWHELKNNLPTIPVHDLVIHPRENDLVVGTFGRGFYVADISPLQELTEEVMDNDVHFFEIENKVQWVMPRQTAVADQNFEGENEPHGAMLNYYLKNSLPEGVKLSIYNGAILINEFEGVGNVGINSVMWGMTRRGRKKTPEEVARWDEQMRYGEPEPFYDYYDTNEFFGAADEEVGRTGLSLRTRVQGRPGMRGRDYVLHRVQP</sequence>
<gene>
    <name evidence="3" type="ORF">METZ01_LOCUS8998</name>
</gene>
<proteinExistence type="predicted"/>
<dbReference type="Gene3D" id="2.130.10.10">
    <property type="entry name" value="YVTN repeat-like/Quinoprotein amine dehydrogenase"/>
    <property type="match status" value="5"/>
</dbReference>
<organism evidence="3">
    <name type="scientific">marine metagenome</name>
    <dbReference type="NCBI Taxonomy" id="408172"/>
    <lineage>
        <taxon>unclassified sequences</taxon>
        <taxon>metagenomes</taxon>
        <taxon>ecological metagenomes</taxon>
    </lineage>
</organism>
<dbReference type="InterPro" id="IPR036278">
    <property type="entry name" value="Sialidase_sf"/>
</dbReference>
<dbReference type="SUPFAM" id="SSF50939">
    <property type="entry name" value="Sialidases"/>
    <property type="match status" value="1"/>
</dbReference>
<dbReference type="GO" id="GO:0010411">
    <property type="term" value="P:xyloglucan metabolic process"/>
    <property type="evidence" value="ECO:0007669"/>
    <property type="project" value="TreeGrafter"/>
</dbReference>
<dbReference type="PANTHER" id="PTHR43739">
    <property type="entry name" value="XYLOGLUCANASE (EUROFUNG)"/>
    <property type="match status" value="1"/>
</dbReference>
<dbReference type="PANTHER" id="PTHR43739:SF5">
    <property type="entry name" value="EXO-ALPHA-SIALIDASE"/>
    <property type="match status" value="1"/>
</dbReference>
<dbReference type="CDD" id="cd15482">
    <property type="entry name" value="Sialidase_non-viral"/>
    <property type="match status" value="1"/>
</dbReference>
<feature type="domain" description="Sortilin N-terminal" evidence="2">
    <location>
        <begin position="72"/>
        <end position="189"/>
    </location>
</feature>
<feature type="non-terminal residue" evidence="3">
    <location>
        <position position="901"/>
    </location>
</feature>
<evidence type="ECO:0000313" key="3">
    <source>
        <dbReference type="EMBL" id="SUZ56144.1"/>
    </source>
</evidence>
<dbReference type="EMBL" id="UINC01000483">
    <property type="protein sequence ID" value="SUZ56144.1"/>
    <property type="molecule type" value="Genomic_DNA"/>
</dbReference>
<evidence type="ECO:0000256" key="1">
    <source>
        <dbReference type="ARBA" id="ARBA00022737"/>
    </source>
</evidence>
<name>A0A381NPU1_9ZZZZ</name>
<keyword evidence="1" id="KW-0677">Repeat</keyword>
<evidence type="ECO:0000259" key="2">
    <source>
        <dbReference type="Pfam" id="PF15902"/>
    </source>
</evidence>
<dbReference type="InterPro" id="IPR052025">
    <property type="entry name" value="Xyloglucanase_GH74"/>
</dbReference>
<dbReference type="AlphaFoldDB" id="A0A381NPU1"/>
<dbReference type="InterPro" id="IPR015943">
    <property type="entry name" value="WD40/YVTN_repeat-like_dom_sf"/>
</dbReference>
<reference evidence="3" key="1">
    <citation type="submission" date="2018-05" db="EMBL/GenBank/DDBJ databases">
        <authorList>
            <person name="Lanie J.A."/>
            <person name="Ng W.-L."/>
            <person name="Kazmierczak K.M."/>
            <person name="Andrzejewski T.M."/>
            <person name="Davidsen T.M."/>
            <person name="Wayne K.J."/>
            <person name="Tettelin H."/>
            <person name="Glass J.I."/>
            <person name="Rusch D."/>
            <person name="Podicherti R."/>
            <person name="Tsui H.-C.T."/>
            <person name="Winkler M.E."/>
        </authorList>
    </citation>
    <scope>NUCLEOTIDE SEQUENCE</scope>
</reference>
<dbReference type="SUPFAM" id="SSF110296">
    <property type="entry name" value="Oligoxyloglucan reducing end-specific cellobiohydrolase"/>
    <property type="match status" value="1"/>
</dbReference>
<accession>A0A381NPU1</accession>
<protein>
    <recommendedName>
        <fullName evidence="2">Sortilin N-terminal domain-containing protein</fullName>
    </recommendedName>
</protein>